<evidence type="ECO:0000256" key="1">
    <source>
        <dbReference type="SAM" id="MobiDB-lite"/>
    </source>
</evidence>
<organism evidence="2 3">
    <name type="scientific">Vermiconidia calcicola</name>
    <dbReference type="NCBI Taxonomy" id="1690605"/>
    <lineage>
        <taxon>Eukaryota</taxon>
        <taxon>Fungi</taxon>
        <taxon>Dikarya</taxon>
        <taxon>Ascomycota</taxon>
        <taxon>Pezizomycotina</taxon>
        <taxon>Dothideomycetes</taxon>
        <taxon>Dothideomycetidae</taxon>
        <taxon>Mycosphaerellales</taxon>
        <taxon>Extremaceae</taxon>
        <taxon>Vermiconidia</taxon>
    </lineage>
</organism>
<keyword evidence="3" id="KW-1185">Reference proteome</keyword>
<comment type="caution">
    <text evidence="2">The sequence shown here is derived from an EMBL/GenBank/DDBJ whole genome shotgun (WGS) entry which is preliminary data.</text>
</comment>
<sequence length="251" mass="28695">MESRSHWSILPPSLKRRRSSSSSPPPLVSTRYRLQGGTETLAGMYAQEEEDIQEQLRAYFRPNRFCRAEDNPHLARTPVPDYPDDDRHTKRRRLDTERRSAAAWSEALWAWTERFAGTAGKVLDFCWTMAFQGLSAGNGKAYNLDQSPLHIAKNKTRVEQSNQAEMARNKLKKLNGQSAVPECWTLIEKLSLGGINPEVEEEGEEEEICWPFLSFRLLRWTILASCTPDMYTERECGRLSVTLKIQSSTAV</sequence>
<accession>A0AAV9Q5H4</accession>
<protein>
    <submittedName>
        <fullName evidence="2">Uncharacterized protein</fullName>
    </submittedName>
</protein>
<evidence type="ECO:0000313" key="2">
    <source>
        <dbReference type="EMBL" id="KAK5535691.1"/>
    </source>
</evidence>
<feature type="region of interest" description="Disordered" evidence="1">
    <location>
        <begin position="1"/>
        <end position="33"/>
    </location>
</feature>
<dbReference type="Proteomes" id="UP001345827">
    <property type="component" value="Unassembled WGS sequence"/>
</dbReference>
<gene>
    <name evidence="2" type="ORF">LTR25_005593</name>
</gene>
<name>A0AAV9Q5H4_9PEZI</name>
<proteinExistence type="predicted"/>
<feature type="region of interest" description="Disordered" evidence="1">
    <location>
        <begin position="71"/>
        <end position="94"/>
    </location>
</feature>
<dbReference type="AlphaFoldDB" id="A0AAV9Q5H4"/>
<reference evidence="2 3" key="1">
    <citation type="submission" date="2023-06" db="EMBL/GenBank/DDBJ databases">
        <title>Black Yeasts Isolated from many extreme environments.</title>
        <authorList>
            <person name="Coleine C."/>
            <person name="Stajich J.E."/>
            <person name="Selbmann L."/>
        </authorList>
    </citation>
    <scope>NUCLEOTIDE SEQUENCE [LARGE SCALE GENOMIC DNA]</scope>
    <source>
        <strain evidence="2 3">CCFEE 5887</strain>
    </source>
</reference>
<evidence type="ECO:0000313" key="3">
    <source>
        <dbReference type="Proteomes" id="UP001345827"/>
    </source>
</evidence>
<dbReference type="EMBL" id="JAXLQG010000009">
    <property type="protein sequence ID" value="KAK5535691.1"/>
    <property type="molecule type" value="Genomic_DNA"/>
</dbReference>